<dbReference type="SUPFAM" id="SSF88659">
    <property type="entry name" value="Sigma3 and sigma4 domains of RNA polymerase sigma factors"/>
    <property type="match status" value="1"/>
</dbReference>
<dbReference type="InterPro" id="IPR036388">
    <property type="entry name" value="WH-like_DNA-bd_sf"/>
</dbReference>
<dbReference type="SUPFAM" id="SSF88946">
    <property type="entry name" value="Sigma2 domain of RNA polymerase sigma factors"/>
    <property type="match status" value="1"/>
</dbReference>
<sequence>MREFNLMPQTNFLVKAAQQGDVIALNQLVKQWQKRIYNFAFKYFGDYDQAMEVTQKTFISMSKNLGSLKDESSFKPWIYRIASNYCHEEIRRQNRKWVFPFLKVQTKDDQRTIADTFSDSKSDNPEKSFGNKELKNVLTKALATLPEEQRMVVIMKEYEGLKIREIAEVMDISENTVKSRLYYALGSLRKLLEEWNITKETVHYEL</sequence>
<dbReference type="Pfam" id="PF04542">
    <property type="entry name" value="Sigma70_r2"/>
    <property type="match status" value="1"/>
</dbReference>
<accession>A0ABQ3IAW6</accession>
<evidence type="ECO:0000313" key="9">
    <source>
        <dbReference type="Proteomes" id="UP000658258"/>
    </source>
</evidence>
<proteinExistence type="inferred from homology"/>
<keyword evidence="3" id="KW-0731">Sigma factor</keyword>
<organism evidence="8 9">
    <name type="scientific">Roseivirga thermotolerans</name>
    <dbReference type="NCBI Taxonomy" id="1758176"/>
    <lineage>
        <taxon>Bacteria</taxon>
        <taxon>Pseudomonadati</taxon>
        <taxon>Bacteroidota</taxon>
        <taxon>Cytophagia</taxon>
        <taxon>Cytophagales</taxon>
        <taxon>Roseivirgaceae</taxon>
        <taxon>Roseivirga</taxon>
    </lineage>
</organism>
<keyword evidence="5" id="KW-0804">Transcription</keyword>
<evidence type="ECO:0000256" key="3">
    <source>
        <dbReference type="ARBA" id="ARBA00023082"/>
    </source>
</evidence>
<feature type="domain" description="RNA polymerase sigma-70 region 2" evidence="6">
    <location>
        <begin position="28"/>
        <end position="95"/>
    </location>
</feature>
<evidence type="ECO:0000313" key="8">
    <source>
        <dbReference type="EMBL" id="GHE70373.1"/>
    </source>
</evidence>
<keyword evidence="9" id="KW-1185">Reference proteome</keyword>
<name>A0ABQ3IAW6_9BACT</name>
<evidence type="ECO:0000256" key="2">
    <source>
        <dbReference type="ARBA" id="ARBA00023015"/>
    </source>
</evidence>
<dbReference type="InterPro" id="IPR007627">
    <property type="entry name" value="RNA_pol_sigma70_r2"/>
</dbReference>
<dbReference type="PANTHER" id="PTHR43133:SF8">
    <property type="entry name" value="RNA POLYMERASE SIGMA FACTOR HI_1459-RELATED"/>
    <property type="match status" value="1"/>
</dbReference>
<dbReference type="Gene3D" id="1.10.1740.10">
    <property type="match status" value="1"/>
</dbReference>
<comment type="caution">
    <text evidence="8">The sequence shown here is derived from an EMBL/GenBank/DDBJ whole genome shotgun (WGS) entry which is preliminary data.</text>
</comment>
<keyword evidence="4" id="KW-0238">DNA-binding</keyword>
<evidence type="ECO:0000259" key="6">
    <source>
        <dbReference type="Pfam" id="PF04542"/>
    </source>
</evidence>
<dbReference type="InterPro" id="IPR014284">
    <property type="entry name" value="RNA_pol_sigma-70_dom"/>
</dbReference>
<feature type="domain" description="RNA polymerase sigma factor 70 region 4 type 2" evidence="7">
    <location>
        <begin position="138"/>
        <end position="185"/>
    </location>
</feature>
<dbReference type="Pfam" id="PF08281">
    <property type="entry name" value="Sigma70_r4_2"/>
    <property type="match status" value="1"/>
</dbReference>
<protein>
    <submittedName>
        <fullName evidence="8">RNA polymerase sigma factor</fullName>
    </submittedName>
</protein>
<dbReference type="RefSeq" id="WP_229838695.1">
    <property type="nucleotide sequence ID" value="NZ_BNAG01000004.1"/>
</dbReference>
<evidence type="ECO:0000256" key="4">
    <source>
        <dbReference type="ARBA" id="ARBA00023125"/>
    </source>
</evidence>
<keyword evidence="2" id="KW-0805">Transcription regulation</keyword>
<dbReference type="PANTHER" id="PTHR43133">
    <property type="entry name" value="RNA POLYMERASE ECF-TYPE SIGMA FACTO"/>
    <property type="match status" value="1"/>
</dbReference>
<dbReference type="Proteomes" id="UP000658258">
    <property type="component" value="Unassembled WGS sequence"/>
</dbReference>
<reference evidence="9" key="1">
    <citation type="journal article" date="2019" name="Int. J. Syst. Evol. Microbiol.">
        <title>The Global Catalogue of Microorganisms (GCM) 10K type strain sequencing project: providing services to taxonomists for standard genome sequencing and annotation.</title>
        <authorList>
            <consortium name="The Broad Institute Genomics Platform"/>
            <consortium name="The Broad Institute Genome Sequencing Center for Infectious Disease"/>
            <person name="Wu L."/>
            <person name="Ma J."/>
        </authorList>
    </citation>
    <scope>NUCLEOTIDE SEQUENCE [LARGE SCALE GENOMIC DNA]</scope>
    <source>
        <strain evidence="9">CGMCC 1.15111</strain>
    </source>
</reference>
<dbReference type="EMBL" id="BNAG01000004">
    <property type="protein sequence ID" value="GHE70373.1"/>
    <property type="molecule type" value="Genomic_DNA"/>
</dbReference>
<dbReference type="InterPro" id="IPR013249">
    <property type="entry name" value="RNA_pol_sigma70_r4_t2"/>
</dbReference>
<dbReference type="InterPro" id="IPR013324">
    <property type="entry name" value="RNA_pol_sigma_r3/r4-like"/>
</dbReference>
<dbReference type="InterPro" id="IPR013325">
    <property type="entry name" value="RNA_pol_sigma_r2"/>
</dbReference>
<dbReference type="CDD" id="cd06171">
    <property type="entry name" value="Sigma70_r4"/>
    <property type="match status" value="1"/>
</dbReference>
<dbReference type="Gene3D" id="1.10.10.10">
    <property type="entry name" value="Winged helix-like DNA-binding domain superfamily/Winged helix DNA-binding domain"/>
    <property type="match status" value="1"/>
</dbReference>
<dbReference type="NCBIfam" id="TIGR02937">
    <property type="entry name" value="sigma70-ECF"/>
    <property type="match status" value="1"/>
</dbReference>
<dbReference type="InterPro" id="IPR039425">
    <property type="entry name" value="RNA_pol_sigma-70-like"/>
</dbReference>
<gene>
    <name evidence="8" type="ORF">GCM10011340_27540</name>
</gene>
<evidence type="ECO:0000259" key="7">
    <source>
        <dbReference type="Pfam" id="PF08281"/>
    </source>
</evidence>
<evidence type="ECO:0000256" key="1">
    <source>
        <dbReference type="ARBA" id="ARBA00010641"/>
    </source>
</evidence>
<evidence type="ECO:0000256" key="5">
    <source>
        <dbReference type="ARBA" id="ARBA00023163"/>
    </source>
</evidence>
<comment type="similarity">
    <text evidence="1">Belongs to the sigma-70 factor family. ECF subfamily.</text>
</comment>